<evidence type="ECO:0000256" key="1">
    <source>
        <dbReference type="SAM" id="MobiDB-lite"/>
    </source>
</evidence>
<keyword evidence="3" id="KW-1185">Reference proteome</keyword>
<name>A0A4Y7PX79_9AGAM</name>
<gene>
    <name evidence="2" type="ORF">BD410DRAFT_805275</name>
</gene>
<reference evidence="2 3" key="1">
    <citation type="submission" date="2018-06" db="EMBL/GenBank/DDBJ databases">
        <title>A transcriptomic atlas of mushroom development highlights an independent origin of complex multicellularity.</title>
        <authorList>
            <consortium name="DOE Joint Genome Institute"/>
            <person name="Krizsan K."/>
            <person name="Almasi E."/>
            <person name="Merenyi Z."/>
            <person name="Sahu N."/>
            <person name="Viragh M."/>
            <person name="Koszo T."/>
            <person name="Mondo S."/>
            <person name="Kiss B."/>
            <person name="Balint B."/>
            <person name="Kues U."/>
            <person name="Barry K."/>
            <person name="Hegedus J.C."/>
            <person name="Henrissat B."/>
            <person name="Johnson J."/>
            <person name="Lipzen A."/>
            <person name="Ohm R."/>
            <person name="Nagy I."/>
            <person name="Pangilinan J."/>
            <person name="Yan J."/>
            <person name="Xiong Y."/>
            <person name="Grigoriev I.V."/>
            <person name="Hibbett D.S."/>
            <person name="Nagy L.G."/>
        </authorList>
    </citation>
    <scope>NUCLEOTIDE SEQUENCE [LARGE SCALE GENOMIC DNA]</scope>
    <source>
        <strain evidence="2 3">SZMC22713</strain>
    </source>
</reference>
<evidence type="ECO:0000313" key="2">
    <source>
        <dbReference type="EMBL" id="TDL20017.1"/>
    </source>
</evidence>
<accession>A0A4Y7PX79</accession>
<sequence>MVSLSEISRHASRITLRSLYIQQDGGEAWKQMRESSFGSNLYSSASSCPTSTERDCGRSCVSGRTTWLTEFVRKATRAAPSRHRCWTELGLRVDYDQDQFCERYVLTMMSKEWMDPKLRDAEKASWKGSADGAEDPDSNDPDAMLRRSHMKLRLMGVQHWCRMHRRRECVGLESAKKRGGPDIPVSPFHGKCKEGGGAVPQIKQCCCSGERRTKTPDLQQVSAMYLNDVYVFENAAQSVVLDSDISDVFKQQGSSLRPLPRITVIFIIALALKLSSYSKRPPEIHSSSAKFLLHRENSLWRTIDSLAALKYNNKRTVATPLVVARNVECHWSRPSILSVYRYTFTIDVDTSVTPDTPNRLSTCCADDAVVQMMLVSSLSVARRAG</sequence>
<evidence type="ECO:0000313" key="3">
    <source>
        <dbReference type="Proteomes" id="UP000294933"/>
    </source>
</evidence>
<dbReference type="EMBL" id="ML170191">
    <property type="protein sequence ID" value="TDL20017.1"/>
    <property type="molecule type" value="Genomic_DNA"/>
</dbReference>
<dbReference type="VEuPathDB" id="FungiDB:BD410DRAFT_805275"/>
<feature type="region of interest" description="Disordered" evidence="1">
    <location>
        <begin position="124"/>
        <end position="143"/>
    </location>
</feature>
<organism evidence="2 3">
    <name type="scientific">Rickenella mellea</name>
    <dbReference type="NCBI Taxonomy" id="50990"/>
    <lineage>
        <taxon>Eukaryota</taxon>
        <taxon>Fungi</taxon>
        <taxon>Dikarya</taxon>
        <taxon>Basidiomycota</taxon>
        <taxon>Agaricomycotina</taxon>
        <taxon>Agaricomycetes</taxon>
        <taxon>Hymenochaetales</taxon>
        <taxon>Rickenellaceae</taxon>
        <taxon>Rickenella</taxon>
    </lineage>
</organism>
<dbReference type="Proteomes" id="UP000294933">
    <property type="component" value="Unassembled WGS sequence"/>
</dbReference>
<proteinExistence type="predicted"/>
<protein>
    <submittedName>
        <fullName evidence="2">Uncharacterized protein</fullName>
    </submittedName>
</protein>
<dbReference type="AlphaFoldDB" id="A0A4Y7PX79"/>